<keyword evidence="2" id="KW-0507">mRNA processing</keyword>
<keyword evidence="7" id="KW-1185">Reference proteome</keyword>
<evidence type="ECO:0000313" key="7">
    <source>
        <dbReference type="Proteomes" id="UP000301737"/>
    </source>
</evidence>
<dbReference type="InterPro" id="IPR011989">
    <property type="entry name" value="ARM-like"/>
</dbReference>
<feature type="compositionally biased region" description="Polar residues" evidence="4">
    <location>
        <begin position="526"/>
        <end position="537"/>
    </location>
</feature>
<proteinExistence type="predicted"/>
<sequence length="796" mass="90575">MAFPEVEQLQQARRLAMENNPTELLPKVLETSGSLYLSQGTSYALKLELSRFFSQLLLQILSDCDFPTSEKPFVAQQQLRCLWSIIRSIRDGTAYKYSVLALAASYPLLFDLVAKTSNKETWELMQQMKSFIVHRWNTPFPETPVANENDIFADDAKSMGVRLATAKFIAEIVIVHTSRSSSSPNDVISISSVPDGHPVISNKQQIEAEAKKFLDILLNYLVEEPIMIASLFSGVLNCLAFIMRQRPQATMRILGALLNFNVDAKFQQESTSILHYRLSKRFVERSYKNFVQFGLKSQLIKNQGSMAPLHARLSKISKTLHVIGEETRSKGVLNFDESQFDNKMSAKDKQKYGSLRIRQQRQLQPQRQSQQPQQQPQQQLQQQPQQQPQQPQQSQQLQQQQQQRSSASNSPAPNATPQLIQNSLQQQPEQTPSDIQLLSNLQKYTMSKNIPNFFNGSPIAIDNSYCAIYSLMNSNNSGQDVSKLSQDVMVKLCSEAFYNTDTTRLISGLSIVASRYTDLINKSTHSKVSVNKPSSDASGDRKHKLEQDLSPSKRLKSEESGNQNDEDHEDETPLELTQATSLSEEEKMHHVQGIIQRIIAIRDSDESPGMAGMLGHDTDPLMKIKLLQWNQNSWLHLLTRLATRGLTHNPAMCNLVREWLQEQFLQDISNRIGMVLEWLSEEWYAETLVGATSYETYNKWSLSVLNSLVPFLENQHRRLFIRLMSELPRITQPHIDTIRPICLDPARASLGFQTLKFLVMFRPPVKPKVHSLLLQLKSEDSTTSQNVDTIISKFYT</sequence>
<feature type="compositionally biased region" description="Acidic residues" evidence="4">
    <location>
        <begin position="564"/>
        <end position="573"/>
    </location>
</feature>
<evidence type="ECO:0000256" key="2">
    <source>
        <dbReference type="ARBA" id="ARBA00022664"/>
    </source>
</evidence>
<dbReference type="InterPro" id="IPR032460">
    <property type="entry name" value="Symplekin/Pta1_N"/>
</dbReference>
<dbReference type="GO" id="GO:0005847">
    <property type="term" value="C:mRNA cleavage and polyadenylation specificity factor complex"/>
    <property type="evidence" value="ECO:0007669"/>
    <property type="project" value="TreeGrafter"/>
</dbReference>
<dbReference type="GO" id="GO:0006397">
    <property type="term" value="P:mRNA processing"/>
    <property type="evidence" value="ECO:0007669"/>
    <property type="project" value="UniProtKB-KW"/>
</dbReference>
<organism evidence="6 7">
    <name type="scientific">Zygosaccharomyces mellis</name>
    <dbReference type="NCBI Taxonomy" id="42258"/>
    <lineage>
        <taxon>Eukaryota</taxon>
        <taxon>Fungi</taxon>
        <taxon>Dikarya</taxon>
        <taxon>Ascomycota</taxon>
        <taxon>Saccharomycotina</taxon>
        <taxon>Saccharomycetes</taxon>
        <taxon>Saccharomycetales</taxon>
        <taxon>Saccharomycetaceae</taxon>
        <taxon>Zygosaccharomyces</taxon>
    </lineage>
</organism>
<dbReference type="PANTHER" id="PTHR15245">
    <property type="entry name" value="SYMPLEKIN-RELATED"/>
    <property type="match status" value="1"/>
</dbReference>
<dbReference type="InterPro" id="IPR021850">
    <property type="entry name" value="Symplekin/Pta1"/>
</dbReference>
<dbReference type="Gene3D" id="1.25.10.10">
    <property type="entry name" value="Leucine-rich Repeat Variant"/>
    <property type="match status" value="1"/>
</dbReference>
<feature type="compositionally biased region" description="Low complexity" evidence="4">
    <location>
        <begin position="360"/>
        <end position="405"/>
    </location>
</feature>
<evidence type="ECO:0000256" key="3">
    <source>
        <dbReference type="ARBA" id="ARBA00023242"/>
    </source>
</evidence>
<feature type="region of interest" description="Disordered" evidence="4">
    <location>
        <begin position="359"/>
        <end position="417"/>
    </location>
</feature>
<protein>
    <recommendedName>
        <fullName evidence="5">Symplekin/Pta1 N-terminal domain-containing protein</fullName>
    </recommendedName>
</protein>
<dbReference type="Pfam" id="PF11935">
    <property type="entry name" value="SYMPK_PTA1_N"/>
    <property type="match status" value="1"/>
</dbReference>
<gene>
    <name evidence="6" type="ORF">ZYGM_003676</name>
</gene>
<reference evidence="6 7" key="1">
    <citation type="submission" date="2019-01" db="EMBL/GenBank/DDBJ databases">
        <title>Draft Genome Sequencing of Zygosaccharomyces mellis Ca-7.</title>
        <authorList>
            <person name="Shiwa Y."/>
            <person name="Kanesaki Y."/>
            <person name="Ishige T."/>
            <person name="Mura K."/>
            <person name="Hori T."/>
            <person name="Tamura T."/>
        </authorList>
    </citation>
    <scope>NUCLEOTIDE SEQUENCE [LARGE SCALE GENOMIC DNA]</scope>
    <source>
        <strain evidence="6 7">Ca-7</strain>
    </source>
</reference>
<feature type="compositionally biased region" description="Polar residues" evidence="4">
    <location>
        <begin position="406"/>
        <end position="417"/>
    </location>
</feature>
<feature type="compositionally biased region" description="Basic and acidic residues" evidence="4">
    <location>
        <begin position="538"/>
        <end position="547"/>
    </location>
</feature>
<dbReference type="PANTHER" id="PTHR15245:SF20">
    <property type="entry name" value="SYMPLEKIN"/>
    <property type="match status" value="1"/>
</dbReference>
<dbReference type="AlphaFoldDB" id="A0A4C2E4C8"/>
<feature type="region of interest" description="Disordered" evidence="4">
    <location>
        <begin position="526"/>
        <end position="575"/>
    </location>
</feature>
<comment type="caution">
    <text evidence="6">The sequence shown here is derived from an EMBL/GenBank/DDBJ whole genome shotgun (WGS) entry which is preliminary data.</text>
</comment>
<keyword evidence="3" id="KW-0539">Nucleus</keyword>
<evidence type="ECO:0000256" key="1">
    <source>
        <dbReference type="ARBA" id="ARBA00004123"/>
    </source>
</evidence>
<dbReference type="OrthoDB" id="331600at2759"/>
<comment type="subcellular location">
    <subcellularLocation>
        <location evidence="1">Nucleus</location>
    </subcellularLocation>
</comment>
<evidence type="ECO:0000313" key="6">
    <source>
        <dbReference type="EMBL" id="GCE97559.1"/>
    </source>
</evidence>
<feature type="domain" description="Symplekin/Pta1 N-terminal" evidence="5">
    <location>
        <begin position="95"/>
        <end position="330"/>
    </location>
</feature>
<name>A0A4C2E4C8_9SACH</name>
<evidence type="ECO:0000259" key="5">
    <source>
        <dbReference type="Pfam" id="PF11935"/>
    </source>
</evidence>
<accession>A0A4C2E4C8</accession>
<dbReference type="EMBL" id="BIMX01000002">
    <property type="protein sequence ID" value="GCE97559.1"/>
    <property type="molecule type" value="Genomic_DNA"/>
</dbReference>
<evidence type="ECO:0000256" key="4">
    <source>
        <dbReference type="SAM" id="MobiDB-lite"/>
    </source>
</evidence>
<dbReference type="Proteomes" id="UP000301737">
    <property type="component" value="Unassembled WGS sequence"/>
</dbReference>